<protein>
    <recommendedName>
        <fullName evidence="1">FBD domain-containing protein</fullName>
    </recommendedName>
</protein>
<dbReference type="InterPro" id="IPR050232">
    <property type="entry name" value="FBL13/AtMIF1-like"/>
</dbReference>
<dbReference type="Pfam" id="PF08387">
    <property type="entry name" value="FBD"/>
    <property type="match status" value="1"/>
</dbReference>
<dbReference type="SMART" id="SM00579">
    <property type="entry name" value="FBD"/>
    <property type="match status" value="1"/>
</dbReference>
<gene>
    <name evidence="2" type="ORF">MKW98_012763</name>
</gene>
<dbReference type="PANTHER" id="PTHR31900">
    <property type="entry name" value="F-BOX/RNI SUPERFAMILY PROTEIN-RELATED"/>
    <property type="match status" value="1"/>
</dbReference>
<accession>A0AAD4SSM6</accession>
<evidence type="ECO:0000313" key="2">
    <source>
        <dbReference type="EMBL" id="KAI3921193.1"/>
    </source>
</evidence>
<proteinExistence type="predicted"/>
<keyword evidence="3" id="KW-1185">Reference proteome</keyword>
<dbReference type="Proteomes" id="UP001202328">
    <property type="component" value="Unassembled WGS sequence"/>
</dbReference>
<reference evidence="2" key="1">
    <citation type="submission" date="2022-04" db="EMBL/GenBank/DDBJ databases">
        <title>A functionally conserved STORR gene fusion in Papaver species that diverged 16.8 million years ago.</title>
        <authorList>
            <person name="Catania T."/>
        </authorList>
    </citation>
    <scope>NUCLEOTIDE SEQUENCE</scope>
    <source>
        <strain evidence="2">S-188037</strain>
    </source>
</reference>
<dbReference type="AlphaFoldDB" id="A0AAD4SSM6"/>
<organism evidence="2 3">
    <name type="scientific">Papaver atlanticum</name>
    <dbReference type="NCBI Taxonomy" id="357466"/>
    <lineage>
        <taxon>Eukaryota</taxon>
        <taxon>Viridiplantae</taxon>
        <taxon>Streptophyta</taxon>
        <taxon>Embryophyta</taxon>
        <taxon>Tracheophyta</taxon>
        <taxon>Spermatophyta</taxon>
        <taxon>Magnoliopsida</taxon>
        <taxon>Ranunculales</taxon>
        <taxon>Papaveraceae</taxon>
        <taxon>Papaveroideae</taxon>
        <taxon>Papaver</taxon>
    </lineage>
</organism>
<dbReference type="InterPro" id="IPR006566">
    <property type="entry name" value="FBD"/>
</dbReference>
<evidence type="ECO:0000313" key="3">
    <source>
        <dbReference type="Proteomes" id="UP001202328"/>
    </source>
</evidence>
<evidence type="ECO:0000259" key="1">
    <source>
        <dbReference type="SMART" id="SM00579"/>
    </source>
</evidence>
<dbReference type="PANTHER" id="PTHR31900:SF30">
    <property type="entry name" value="SUPERFAMILY PROTEIN, PUTATIVE-RELATED"/>
    <property type="match status" value="1"/>
</dbReference>
<feature type="domain" description="FBD" evidence="1">
    <location>
        <begin position="208"/>
        <end position="280"/>
    </location>
</feature>
<dbReference type="EMBL" id="JAJJMB010008749">
    <property type="protein sequence ID" value="KAI3921193.1"/>
    <property type="molecule type" value="Genomic_DNA"/>
</dbReference>
<comment type="caution">
    <text evidence="2">The sequence shown here is derived from an EMBL/GenBank/DDBJ whole genome shotgun (WGS) entry which is preliminary data.</text>
</comment>
<sequence>MLTSCYTTENKVLHVSVDSLKRLFITNSGIYSCKLKIYSPNLQFLTYSGMPEDLLHTDHVFSSIVDADIDIAFAPIYNNTKRSKARQCGLKNLLGGISNVKVLHISASTLKTFYYEDIHAQMPTFPDLRRLEVSSKLSCKASIGLFHLLLNVPNLESFVIAQESSSPFSITCLPGMTQFFGLRHKSIYKLGFSPFTNYLGSDKERVPDCLLLQLKVVEVREFDGKQEELDIINYFLKNSLVLQTMTIAFPSSLPQYKRDRIINKILMFPKGSTCSAINFLS</sequence>
<name>A0AAD4SSM6_9MAGN</name>